<dbReference type="Proteomes" id="UP000081671">
    <property type="component" value="Unplaced"/>
</dbReference>
<evidence type="ECO:0000313" key="3">
    <source>
        <dbReference type="RefSeq" id="XP_012872510.1"/>
    </source>
</evidence>
<dbReference type="InParanoid" id="A0A1S3F8B7"/>
<dbReference type="AlphaFoldDB" id="A0A1S3F8B7"/>
<feature type="compositionally biased region" description="Low complexity" evidence="1">
    <location>
        <begin position="134"/>
        <end position="155"/>
    </location>
</feature>
<evidence type="ECO:0000256" key="1">
    <source>
        <dbReference type="SAM" id="MobiDB-lite"/>
    </source>
</evidence>
<feature type="compositionally biased region" description="Low complexity" evidence="1">
    <location>
        <begin position="74"/>
        <end position="86"/>
    </location>
</feature>
<reference evidence="3" key="1">
    <citation type="submission" date="2025-08" db="UniProtKB">
        <authorList>
            <consortium name="RefSeq"/>
        </authorList>
    </citation>
    <scope>IDENTIFICATION</scope>
    <source>
        <tissue evidence="3">Kidney</tissue>
    </source>
</reference>
<accession>A0A1S3F8B7</accession>
<organism evidence="2 3">
    <name type="scientific">Dipodomys ordii</name>
    <name type="common">Ord's kangaroo rat</name>
    <dbReference type="NCBI Taxonomy" id="10020"/>
    <lineage>
        <taxon>Eukaryota</taxon>
        <taxon>Metazoa</taxon>
        <taxon>Chordata</taxon>
        <taxon>Craniata</taxon>
        <taxon>Vertebrata</taxon>
        <taxon>Euteleostomi</taxon>
        <taxon>Mammalia</taxon>
        <taxon>Eutheria</taxon>
        <taxon>Euarchontoglires</taxon>
        <taxon>Glires</taxon>
        <taxon>Rodentia</taxon>
        <taxon>Castorimorpha</taxon>
        <taxon>Heteromyidae</taxon>
        <taxon>Dipodomyinae</taxon>
        <taxon>Dipodomys</taxon>
    </lineage>
</organism>
<feature type="region of interest" description="Disordered" evidence="1">
    <location>
        <begin position="1"/>
        <end position="313"/>
    </location>
</feature>
<sequence>MPKAIKQLQIHSYRDSPPGLHRKTFAPPRLPGTLRAAAPKRFSLPVRAPRPPTLPKRLAPRSPARLGIVRSPKSHTASSSSISSAAGDQGNPRRLRCLPPTHPPTPRPRSGLRGGRPSFPPHSRRGHCLPPPATKAAAAARRRAVGGVPVGSGPPLWSQGSGRCLAPRHVQPRPSAAPRTAIGPPTLRPRSAHACPLARAPTHHGRAGDSGGARVPRPRARTSHPANFATPAGPHNFGAWGPSGLEERGRAPARTLTFRRSQGPSPRGGRLLPKVPPRTGRSKESIEKPDHKGAKLQSPQRTPGGPGQPPYVTSTRLRRLGAAPFCFWPRLLGPAPDVIIPRGSVRVTWPRPRGGRPQCQCPHQPWPRPVVCKLSSEAPDVGRS</sequence>
<feature type="compositionally biased region" description="Low complexity" evidence="1">
    <location>
        <begin position="108"/>
        <end position="117"/>
    </location>
</feature>
<feature type="compositionally biased region" description="Basic and acidic residues" evidence="1">
    <location>
        <begin position="281"/>
        <end position="293"/>
    </location>
</feature>
<dbReference type="GeneID" id="105986242"/>
<name>A0A1S3F8B7_DIPOR</name>
<evidence type="ECO:0000313" key="2">
    <source>
        <dbReference type="Proteomes" id="UP000081671"/>
    </source>
</evidence>
<dbReference type="KEGG" id="dord:105986242"/>
<feature type="compositionally biased region" description="Low complexity" evidence="1">
    <location>
        <begin position="259"/>
        <end position="270"/>
    </location>
</feature>
<gene>
    <name evidence="3" type="primary">LOC105986242</name>
</gene>
<proteinExistence type="predicted"/>
<keyword evidence="2" id="KW-1185">Reference proteome</keyword>
<protein>
    <submittedName>
        <fullName evidence="3">Basic salivary proline-rich protein 3-like</fullName>
    </submittedName>
</protein>
<dbReference type="RefSeq" id="XP_012872510.1">
    <property type="nucleotide sequence ID" value="XM_013017056.1"/>
</dbReference>